<name>A0ABU9E9P9_9BACT</name>
<protein>
    <submittedName>
        <fullName evidence="1">Uncharacterized protein</fullName>
    </submittedName>
</protein>
<evidence type="ECO:0000313" key="2">
    <source>
        <dbReference type="Proteomes" id="UP001484239"/>
    </source>
</evidence>
<gene>
    <name evidence="1" type="ORF">WI372_10780</name>
</gene>
<reference evidence="1 2" key="1">
    <citation type="submission" date="2024-02" db="EMBL/GenBank/DDBJ databases">
        <title>A novel Gemmatimonadota bacterium.</title>
        <authorList>
            <person name="Du Z.-J."/>
            <person name="Ye Y.-Q."/>
        </authorList>
    </citation>
    <scope>NUCLEOTIDE SEQUENCE [LARGE SCALE GENOMIC DNA]</scope>
    <source>
        <strain evidence="1 2">DH-20</strain>
    </source>
</reference>
<organism evidence="1 2">
    <name type="scientific">Gaopeijia maritima</name>
    <dbReference type="NCBI Taxonomy" id="3119007"/>
    <lineage>
        <taxon>Bacteria</taxon>
        <taxon>Pseudomonadati</taxon>
        <taxon>Gemmatimonadota</taxon>
        <taxon>Longimicrobiia</taxon>
        <taxon>Gaopeijiales</taxon>
        <taxon>Gaopeijiaceae</taxon>
        <taxon>Gaopeijia</taxon>
    </lineage>
</organism>
<keyword evidence="2" id="KW-1185">Reference proteome</keyword>
<dbReference type="Proteomes" id="UP001484239">
    <property type="component" value="Unassembled WGS sequence"/>
</dbReference>
<proteinExistence type="predicted"/>
<dbReference type="RefSeq" id="WP_405275690.1">
    <property type="nucleotide sequence ID" value="NZ_CP144380.1"/>
</dbReference>
<comment type="caution">
    <text evidence="1">The sequence shown here is derived from an EMBL/GenBank/DDBJ whole genome shotgun (WGS) entry which is preliminary data.</text>
</comment>
<sequence length="120" mass="13589">MATDAEPTPSHSSESTREVLRAKYVEYCSAQLADLLLYLSPDEIYLLAQRASPRDGTRDAGTPSYTGMVERATRWLASRVTLPPFEVWLDDYRRHPERYEAYLMGLWESDSRPTASAADA</sequence>
<evidence type="ECO:0000313" key="1">
    <source>
        <dbReference type="EMBL" id="MEK9501462.1"/>
    </source>
</evidence>
<accession>A0ABU9E9P9</accession>
<dbReference type="EMBL" id="JBBHLI010000005">
    <property type="protein sequence ID" value="MEK9501462.1"/>
    <property type="molecule type" value="Genomic_DNA"/>
</dbReference>